<reference evidence="6 9" key="3">
    <citation type="submission" date="2021-12" db="EMBL/GenBank/DDBJ databases">
        <title>Genomic and phenotypic characterization of three Burkholderia contaminans isolates recovered from different sources.</title>
        <authorList>
            <person name="Lopez De Volder A."/>
            <person name="Fan Y."/>
            <person name="Nunvar J."/>
            <person name="Herrera T."/>
            <person name="Timp W."/>
            <person name="Degrossi J."/>
        </authorList>
    </citation>
    <scope>NUCLEOTIDE SEQUENCE [LARGE SCALE GENOMIC DNA]</scope>
    <source>
        <strain evidence="6 9">LMG 23361</strain>
    </source>
</reference>
<keyword evidence="2" id="KW-0472">Membrane</keyword>
<evidence type="ECO:0000256" key="2">
    <source>
        <dbReference type="SAM" id="Phobius"/>
    </source>
</evidence>
<evidence type="ECO:0000313" key="9">
    <source>
        <dbReference type="Proteomes" id="UP001220209"/>
    </source>
</evidence>
<dbReference type="GeneID" id="93189521"/>
<evidence type="ECO:0000313" key="7">
    <source>
        <dbReference type="Proteomes" id="UP000611459"/>
    </source>
</evidence>
<dbReference type="EMBL" id="JAGEMX010000002">
    <property type="protein sequence ID" value="MBO1829460.1"/>
    <property type="molecule type" value="Genomic_DNA"/>
</dbReference>
<name>A0A1E3FZZ8_9BURK</name>
<dbReference type="Gene3D" id="1.25.40.590">
    <property type="entry name" value="Type IV / VI secretion system, DotU"/>
    <property type="match status" value="1"/>
</dbReference>
<dbReference type="InterPro" id="IPR017732">
    <property type="entry name" value="T4/T6SS_DotU"/>
</dbReference>
<keyword evidence="2" id="KW-1133">Transmembrane helix</keyword>
<reference evidence="4" key="1">
    <citation type="submission" date="2021-01" db="EMBL/GenBank/DDBJ databases">
        <title>Outbreak of Burkholderia contaminns endophthalmitis traced to a clinical ventilation system.</title>
        <authorList>
            <person name="Lipuma J."/>
            <person name="Spilker T."/>
            <person name="Kratholm J."/>
        </authorList>
    </citation>
    <scope>NUCLEOTIDE SEQUENCE</scope>
    <source>
        <strain evidence="4">HI4954</strain>
    </source>
</reference>
<dbReference type="EMBL" id="JAENIB010000002">
    <property type="protein sequence ID" value="MBK1929955.1"/>
    <property type="molecule type" value="Genomic_DNA"/>
</dbReference>
<feature type="region of interest" description="Disordered" evidence="1">
    <location>
        <begin position="1"/>
        <end position="26"/>
    </location>
</feature>
<sequence length="251" mass="27623">MNTIVSTRHESALLAREPSSGHSSQAPMRALLRDTALLVAHLSNGGQVDSHESLRRQCLRLVAQFSTTLDAQGVAADVRDDAVLAQCGLIDEAALRNLPAASKSEWESRPLQVDRFGTHDAGTRIYERLEYRMREPAPNVDLLECYAAILGLGFRGCHAARSGSSANTHDGETKRQSLIAALVAQIDRLRPATRPGFVNDRSNTRLIDRLRSLSPWVIAGTVCVIAILVWFAWDRILDAELAQLVQKVKRP</sequence>
<dbReference type="Proteomes" id="UP000664048">
    <property type="component" value="Unassembled WGS sequence"/>
</dbReference>
<proteinExistence type="predicted"/>
<dbReference type="PANTHER" id="PTHR38033:SF1">
    <property type="entry name" value="DOTU FAMILY TYPE IV_VI SECRETION SYSTEM PROTEIN"/>
    <property type="match status" value="1"/>
</dbReference>
<accession>A0A1E3FZZ8</accession>
<evidence type="ECO:0000313" key="6">
    <source>
        <dbReference type="EMBL" id="WFN20033.1"/>
    </source>
</evidence>
<dbReference type="Pfam" id="PF09850">
    <property type="entry name" value="DotU"/>
    <property type="match status" value="1"/>
</dbReference>
<dbReference type="RefSeq" id="WP_039344811.1">
    <property type="nucleotide sequence ID" value="NZ_AP018357.1"/>
</dbReference>
<keyword evidence="2" id="KW-0812">Transmembrane</keyword>
<feature type="domain" description="Type IV / VI secretion system DotU" evidence="3">
    <location>
        <begin position="27"/>
        <end position="232"/>
    </location>
</feature>
<feature type="transmembrane region" description="Helical" evidence="2">
    <location>
        <begin position="213"/>
        <end position="233"/>
    </location>
</feature>
<dbReference type="Proteomes" id="UP001220209">
    <property type="component" value="Chromosome 2"/>
</dbReference>
<evidence type="ECO:0000259" key="3">
    <source>
        <dbReference type="Pfam" id="PF09850"/>
    </source>
</evidence>
<evidence type="ECO:0000313" key="5">
    <source>
        <dbReference type="EMBL" id="MBO1829460.1"/>
    </source>
</evidence>
<protein>
    <submittedName>
        <fullName evidence="4">DotU family type IV/VI secretion system protein</fullName>
    </submittedName>
</protein>
<dbReference type="PANTHER" id="PTHR38033">
    <property type="entry name" value="MEMBRANE PROTEIN-RELATED"/>
    <property type="match status" value="1"/>
</dbReference>
<dbReference type="InterPro" id="IPR038522">
    <property type="entry name" value="T4/T6SS_DotU_sf"/>
</dbReference>
<evidence type="ECO:0000256" key="1">
    <source>
        <dbReference type="SAM" id="MobiDB-lite"/>
    </source>
</evidence>
<dbReference type="AlphaFoldDB" id="A0A1E3FZZ8"/>
<reference evidence="5 8" key="2">
    <citation type="submission" date="2021-03" db="EMBL/GenBank/DDBJ databases">
        <title>Clinical course, treatment and visual outcome of an outbreak of Burkholderia contaminans endophthalmitis following cataract surgery.</title>
        <authorList>
            <person name="Lind C."/>
            <person name="Olsen K."/>
            <person name="Angelsen N.K."/>
            <person name="Krefting E.A."/>
            <person name="Fossen K."/>
            <person name="Gravningen K."/>
            <person name="Depoorter E."/>
            <person name="Vandamme P."/>
            <person name="Bertelsen G."/>
        </authorList>
    </citation>
    <scope>NUCLEOTIDE SEQUENCE [LARGE SCALE GENOMIC DNA]</scope>
    <source>
        <strain evidence="5 8">51242556</strain>
    </source>
</reference>
<keyword evidence="8" id="KW-1185">Reference proteome</keyword>
<dbReference type="NCBIfam" id="TIGR03349">
    <property type="entry name" value="IV_VI_DotU"/>
    <property type="match status" value="1"/>
</dbReference>
<dbReference type="EMBL" id="CP090641">
    <property type="protein sequence ID" value="WFN20033.1"/>
    <property type="molecule type" value="Genomic_DNA"/>
</dbReference>
<evidence type="ECO:0000313" key="4">
    <source>
        <dbReference type="EMBL" id="MBK1929955.1"/>
    </source>
</evidence>
<organism evidence="4 7">
    <name type="scientific">Burkholderia contaminans</name>
    <dbReference type="NCBI Taxonomy" id="488447"/>
    <lineage>
        <taxon>Bacteria</taxon>
        <taxon>Pseudomonadati</taxon>
        <taxon>Pseudomonadota</taxon>
        <taxon>Betaproteobacteria</taxon>
        <taxon>Burkholderiales</taxon>
        <taxon>Burkholderiaceae</taxon>
        <taxon>Burkholderia</taxon>
        <taxon>Burkholderia cepacia complex</taxon>
    </lineage>
</organism>
<evidence type="ECO:0000313" key="8">
    <source>
        <dbReference type="Proteomes" id="UP000664048"/>
    </source>
</evidence>
<dbReference type="Proteomes" id="UP000611459">
    <property type="component" value="Unassembled WGS sequence"/>
</dbReference>
<gene>
    <name evidence="5" type="ORF">J4M89_08695</name>
    <name evidence="4" type="ORF">JIN94_08685</name>
    <name evidence="6" type="ORF">LXE91_29275</name>
</gene>